<dbReference type="Pfam" id="PF13715">
    <property type="entry name" value="CarbopepD_reg_2"/>
    <property type="match status" value="1"/>
</dbReference>
<dbReference type="InterPro" id="IPR039426">
    <property type="entry name" value="TonB-dep_rcpt-like"/>
</dbReference>
<dbReference type="InterPro" id="IPR008969">
    <property type="entry name" value="CarboxyPept-like_regulatory"/>
</dbReference>
<dbReference type="AlphaFoldDB" id="A0AAV4FUX7"/>
<keyword evidence="6" id="KW-0998">Cell outer membrane</keyword>
<dbReference type="Gene3D" id="2.40.170.20">
    <property type="entry name" value="TonB-dependent receptor, beta-barrel domain"/>
    <property type="match status" value="1"/>
</dbReference>
<dbReference type="Proteomes" id="UP000762676">
    <property type="component" value="Unassembled WGS sequence"/>
</dbReference>
<name>A0AAV4FUX7_9GAST</name>
<keyword evidence="10" id="KW-1185">Reference proteome</keyword>
<proteinExistence type="predicted"/>
<protein>
    <submittedName>
        <fullName evidence="9">TonB-dependent receptor</fullName>
    </submittedName>
</protein>
<feature type="domain" description="TonB-dependent receptor-like beta-barrel" evidence="7">
    <location>
        <begin position="407"/>
        <end position="900"/>
    </location>
</feature>
<keyword evidence="5" id="KW-0472">Membrane</keyword>
<comment type="subcellular location">
    <subcellularLocation>
        <location evidence="1">Cell outer membrane</location>
        <topology evidence="1">Multi-pass membrane protein</topology>
    </subcellularLocation>
</comment>
<dbReference type="EMBL" id="BMAT01004631">
    <property type="protein sequence ID" value="GFR77288.1"/>
    <property type="molecule type" value="Genomic_DNA"/>
</dbReference>
<evidence type="ECO:0000256" key="4">
    <source>
        <dbReference type="ARBA" id="ARBA00023077"/>
    </source>
</evidence>
<keyword evidence="2" id="KW-0813">Transport</keyword>
<gene>
    <name evidence="9" type="ORF">ElyMa_002233900</name>
</gene>
<dbReference type="InterPro" id="IPR036942">
    <property type="entry name" value="Beta-barrel_TonB_sf"/>
</dbReference>
<evidence type="ECO:0000256" key="5">
    <source>
        <dbReference type="ARBA" id="ARBA00023136"/>
    </source>
</evidence>
<evidence type="ECO:0000256" key="6">
    <source>
        <dbReference type="ARBA" id="ARBA00023237"/>
    </source>
</evidence>
<feature type="domain" description="TonB-dependent receptor plug" evidence="8">
    <location>
        <begin position="99"/>
        <end position="220"/>
    </location>
</feature>
<reference evidence="9 10" key="1">
    <citation type="journal article" date="2021" name="Elife">
        <title>Chloroplast acquisition without the gene transfer in kleptoplastic sea slugs, Plakobranchus ocellatus.</title>
        <authorList>
            <person name="Maeda T."/>
            <person name="Takahashi S."/>
            <person name="Yoshida T."/>
            <person name="Shimamura S."/>
            <person name="Takaki Y."/>
            <person name="Nagai Y."/>
            <person name="Toyoda A."/>
            <person name="Suzuki Y."/>
            <person name="Arimoto A."/>
            <person name="Ishii H."/>
            <person name="Satoh N."/>
            <person name="Nishiyama T."/>
            <person name="Hasebe M."/>
            <person name="Maruyama T."/>
            <person name="Minagawa J."/>
            <person name="Obokata J."/>
            <person name="Shigenobu S."/>
        </authorList>
    </citation>
    <scope>NUCLEOTIDE SEQUENCE [LARGE SCALE GENOMIC DNA]</scope>
</reference>
<comment type="caution">
    <text evidence="9">The sequence shown here is derived from an EMBL/GenBank/DDBJ whole genome shotgun (WGS) entry which is preliminary data.</text>
</comment>
<dbReference type="SUPFAM" id="SSF49464">
    <property type="entry name" value="Carboxypeptidase regulatory domain-like"/>
    <property type="match status" value="1"/>
</dbReference>
<organism evidence="9 10">
    <name type="scientific">Elysia marginata</name>
    <dbReference type="NCBI Taxonomy" id="1093978"/>
    <lineage>
        <taxon>Eukaryota</taxon>
        <taxon>Metazoa</taxon>
        <taxon>Spiralia</taxon>
        <taxon>Lophotrochozoa</taxon>
        <taxon>Mollusca</taxon>
        <taxon>Gastropoda</taxon>
        <taxon>Heterobranchia</taxon>
        <taxon>Euthyneura</taxon>
        <taxon>Panpulmonata</taxon>
        <taxon>Sacoglossa</taxon>
        <taxon>Placobranchoidea</taxon>
        <taxon>Plakobranchidae</taxon>
        <taxon>Elysia</taxon>
    </lineage>
</organism>
<keyword evidence="3" id="KW-0812">Transmembrane</keyword>
<dbReference type="PROSITE" id="PS52016">
    <property type="entry name" value="TONB_DEPENDENT_REC_3"/>
    <property type="match status" value="1"/>
</dbReference>
<dbReference type="SUPFAM" id="SSF56935">
    <property type="entry name" value="Porins"/>
    <property type="match status" value="1"/>
</dbReference>
<evidence type="ECO:0000256" key="3">
    <source>
        <dbReference type="ARBA" id="ARBA00022692"/>
    </source>
</evidence>
<evidence type="ECO:0000313" key="9">
    <source>
        <dbReference type="EMBL" id="GFR77288.1"/>
    </source>
</evidence>
<dbReference type="InterPro" id="IPR037066">
    <property type="entry name" value="Plug_dom_sf"/>
</dbReference>
<dbReference type="InterPro" id="IPR012910">
    <property type="entry name" value="Plug_dom"/>
</dbReference>
<evidence type="ECO:0000256" key="1">
    <source>
        <dbReference type="ARBA" id="ARBA00004571"/>
    </source>
</evidence>
<dbReference type="PANTHER" id="PTHR47234:SF3">
    <property type="entry name" value="SECRETIN_TONB SHORT N-TERMINAL DOMAIN-CONTAINING PROTEIN"/>
    <property type="match status" value="1"/>
</dbReference>
<evidence type="ECO:0000259" key="8">
    <source>
        <dbReference type="Pfam" id="PF07715"/>
    </source>
</evidence>
<keyword evidence="9" id="KW-0675">Receptor</keyword>
<dbReference type="Pfam" id="PF07715">
    <property type="entry name" value="Plug"/>
    <property type="match status" value="1"/>
</dbReference>
<accession>A0AAV4FUX7</accession>
<keyword evidence="4" id="KW-0798">TonB box</keyword>
<dbReference type="Gene3D" id="2.170.130.10">
    <property type="entry name" value="TonB-dependent receptor, plug domain"/>
    <property type="match status" value="1"/>
</dbReference>
<evidence type="ECO:0000259" key="7">
    <source>
        <dbReference type="Pfam" id="PF00593"/>
    </source>
</evidence>
<dbReference type="InterPro" id="IPR000531">
    <property type="entry name" value="Beta-barrel_TonB"/>
</dbReference>
<evidence type="ECO:0000256" key="2">
    <source>
        <dbReference type="ARBA" id="ARBA00022448"/>
    </source>
</evidence>
<dbReference type="Pfam" id="PF00593">
    <property type="entry name" value="TonB_dep_Rec_b-barrel"/>
    <property type="match status" value="1"/>
</dbReference>
<dbReference type="PANTHER" id="PTHR47234">
    <property type="match status" value="1"/>
</dbReference>
<evidence type="ECO:0000313" key="10">
    <source>
        <dbReference type="Proteomes" id="UP000762676"/>
    </source>
</evidence>
<dbReference type="Gene3D" id="2.60.40.1120">
    <property type="entry name" value="Carboxypeptidase-like, regulatory domain"/>
    <property type="match status" value="1"/>
</dbReference>
<sequence>MTVRAQSSVSGVVTDENGKALFGVSVVEKGTSKGTQTDAEGSYTISADQGSVLVFSYVGYEKKEVRVTENRLDVNLKPDDVSLSEVIVVGSRNRERTIADSPVPVDVIDVQTINKVSPQINLNQLLNIVAPSFNSSTQTNADGTDHIDPASLRGLGPDQVLVLINGKRRHTSSLVNVNGTFGRGNVGTDLNAIPMAAIKRVEVLRDGAAAQYGSDAIAGVINIVLKTSTNKLTVQATAGTQASKNSNNQTGGFDGEKGNVNLNYGIPLGNKGGYINFTGDFDYRSDFNRMKEYENQIFSAYNAVEWSAHKDGYDINGLFTDFENIKKYAGKVDYFDHEKKEKIALSSKIEDLQEYLKKDVTNDELKRRGLERSDFNMRIGQSALRSGRFFMNFSLPVDDNGTELYAFGGMSTRRGNAGAFYRLPFQARTYTPMYINGFLPEIDAKIKDQSLAVGIRGNLKGWNADFSNVYGKNSFLYERPNSSNASMLNKSPRYFDAGGFAFTQNTTAFDLSRNFHNVFKSMNIAFGVVHRFEQYEIIAGEESSYAKYDKDGFVIKNPDTQHAPKDFFGHERPAGSQGLSGFSKDNALSRERSNIGLYFDTEVDFTDKFLTSFATRFENYSDFGSTINFKIASRYKLFKNLNLRVAANTGFRAPSLHQLYYNTTSTFFENGKIKIKGIFPNDSRAAKALGIPKLKQEESKSVSLGITTKIPSLNLKITADAFFVNIANRVVYTGTFGNKNKNKEMERALIQANAKQAAFFTNAIDTDTKGIEFVLSHKLPLGRNSLLGTELSGTFVKTERVGDIHASELLKKAELTNTYFDEMSRIYLERTLPRSKVVLNNNLKIDKINMLIRNVYFGETQEATNEKPQQQVFSPKIVTDLSISYMLTKALTMTVGSNNIFDTYPDRYVLGDTDPIKEGIQTNRSGGRFDFPRRSPQVGIGGRYVFARLSFNF</sequence>